<dbReference type="eggNOG" id="ENOG50339YA">
    <property type="taxonomic scope" value="Bacteria"/>
</dbReference>
<proteinExistence type="predicted"/>
<feature type="domain" description="DUF4124" evidence="2">
    <location>
        <begin position="12"/>
        <end position="61"/>
    </location>
</feature>
<evidence type="ECO:0000313" key="3">
    <source>
        <dbReference type="EMBL" id="EIJ42602.1"/>
    </source>
</evidence>
<reference evidence="3 4" key="1">
    <citation type="submission" date="2011-11" db="EMBL/GenBank/DDBJ databases">
        <title>Improved High-Quality Draft sequence of Beggiatoa alba B18lD.</title>
        <authorList>
            <consortium name="US DOE Joint Genome Institute"/>
            <person name="Lucas S."/>
            <person name="Han J."/>
            <person name="Lapidus A."/>
            <person name="Cheng J.-F."/>
            <person name="Goodwin L."/>
            <person name="Pitluck S."/>
            <person name="Peters L."/>
            <person name="Mikhailova N."/>
            <person name="Held B."/>
            <person name="Detter J.C."/>
            <person name="Han C."/>
            <person name="Tapia R."/>
            <person name="Land M."/>
            <person name="Hauser L."/>
            <person name="Kyrpides N."/>
            <person name="Ivanova N."/>
            <person name="Pagani I."/>
            <person name="Samuel K."/>
            <person name="Teske A."/>
            <person name="Mueller J."/>
            <person name="Woyke T."/>
        </authorList>
    </citation>
    <scope>NUCLEOTIDE SEQUENCE [LARGE SCALE GENOMIC DNA]</scope>
    <source>
        <strain evidence="3 4">B18LD</strain>
    </source>
</reference>
<dbReference type="HOGENOM" id="CLU_1674486_0_0_6"/>
<protein>
    <recommendedName>
        <fullName evidence="2">DUF4124 domain-containing protein</fullName>
    </recommendedName>
</protein>
<evidence type="ECO:0000256" key="1">
    <source>
        <dbReference type="SAM" id="MobiDB-lite"/>
    </source>
</evidence>
<keyword evidence="4" id="KW-1185">Reference proteome</keyword>
<feature type="compositionally biased region" description="Basic and acidic residues" evidence="1">
    <location>
        <begin position="64"/>
        <end position="73"/>
    </location>
</feature>
<dbReference type="OrthoDB" id="7068596at2"/>
<dbReference type="AlphaFoldDB" id="I3CG59"/>
<evidence type="ECO:0000259" key="2">
    <source>
        <dbReference type="Pfam" id="PF13511"/>
    </source>
</evidence>
<accession>I3CG59</accession>
<name>I3CG59_9GAMM</name>
<dbReference type="Proteomes" id="UP000005744">
    <property type="component" value="Unassembled WGS sequence"/>
</dbReference>
<sequence>MKHIWIIGLVGLLSLPVYAGKLYQWVDAEGNTQFSQTPPPEGTDAETKNIKAPDVSATPPKVAPKPEEKKTETAKTTTPTGDDPAAKIKAEKEAKCQQATAVLQQLNAQGSLVIPKADNPNEFVPMSDELRKQRTSEAEAFIDAYCKDSAATSTPAN</sequence>
<feature type="region of interest" description="Disordered" evidence="1">
    <location>
        <begin position="33"/>
        <end position="84"/>
    </location>
</feature>
<gene>
    <name evidence="3" type="ORF">BegalDRAFT_1725</name>
</gene>
<dbReference type="RefSeq" id="WP_002685692.1">
    <property type="nucleotide sequence ID" value="NZ_JH600070.1"/>
</dbReference>
<dbReference type="EMBL" id="JH600070">
    <property type="protein sequence ID" value="EIJ42602.1"/>
    <property type="molecule type" value="Genomic_DNA"/>
</dbReference>
<dbReference type="STRING" id="395493.BegalDRAFT_1725"/>
<dbReference type="Pfam" id="PF13511">
    <property type="entry name" value="DUF4124"/>
    <property type="match status" value="1"/>
</dbReference>
<evidence type="ECO:0000313" key="4">
    <source>
        <dbReference type="Proteomes" id="UP000005744"/>
    </source>
</evidence>
<organism evidence="3 4">
    <name type="scientific">Beggiatoa alba B18LD</name>
    <dbReference type="NCBI Taxonomy" id="395493"/>
    <lineage>
        <taxon>Bacteria</taxon>
        <taxon>Pseudomonadati</taxon>
        <taxon>Pseudomonadota</taxon>
        <taxon>Gammaproteobacteria</taxon>
        <taxon>Thiotrichales</taxon>
        <taxon>Thiotrichaceae</taxon>
        <taxon>Beggiatoa</taxon>
    </lineage>
</organism>
<dbReference type="InterPro" id="IPR025392">
    <property type="entry name" value="DUF4124"/>
</dbReference>